<gene>
    <name evidence="12" type="ORF">L9F63_007995</name>
</gene>
<reference evidence="12" key="2">
    <citation type="submission" date="2023-05" db="EMBL/GenBank/DDBJ databases">
        <authorList>
            <person name="Fouks B."/>
        </authorList>
    </citation>
    <scope>NUCLEOTIDE SEQUENCE</scope>
    <source>
        <strain evidence="12">Stay&amp;Tobe</strain>
        <tissue evidence="12">Testes</tissue>
    </source>
</reference>
<dbReference type="PROSITE" id="PS50011">
    <property type="entry name" value="PROTEIN_KINASE_DOM"/>
    <property type="match status" value="1"/>
</dbReference>
<evidence type="ECO:0008006" key="14">
    <source>
        <dbReference type="Google" id="ProtNLM"/>
    </source>
</evidence>
<dbReference type="InterPro" id="IPR036179">
    <property type="entry name" value="Ig-like_dom_sf"/>
</dbReference>
<keyword evidence="5" id="KW-1015">Disulfide bond</keyword>
<organism evidence="12 13">
    <name type="scientific">Diploptera punctata</name>
    <name type="common">Pacific beetle cockroach</name>
    <dbReference type="NCBI Taxonomy" id="6984"/>
    <lineage>
        <taxon>Eukaryota</taxon>
        <taxon>Metazoa</taxon>
        <taxon>Ecdysozoa</taxon>
        <taxon>Arthropoda</taxon>
        <taxon>Hexapoda</taxon>
        <taxon>Insecta</taxon>
        <taxon>Pterygota</taxon>
        <taxon>Neoptera</taxon>
        <taxon>Polyneoptera</taxon>
        <taxon>Dictyoptera</taxon>
        <taxon>Blattodea</taxon>
        <taxon>Blaberoidea</taxon>
        <taxon>Blaberidae</taxon>
        <taxon>Diplopterinae</taxon>
        <taxon>Diploptera</taxon>
    </lineage>
</organism>
<feature type="compositionally biased region" description="Low complexity" evidence="8">
    <location>
        <begin position="166"/>
        <end position="179"/>
    </location>
</feature>
<feature type="compositionally biased region" description="Basic and acidic residues" evidence="8">
    <location>
        <begin position="146"/>
        <end position="157"/>
    </location>
</feature>
<keyword evidence="13" id="KW-1185">Reference proteome</keyword>
<dbReference type="InterPro" id="IPR007110">
    <property type="entry name" value="Ig-like_dom"/>
</dbReference>
<dbReference type="AlphaFoldDB" id="A0AAD7Z608"/>
<evidence type="ECO:0000256" key="7">
    <source>
        <dbReference type="PIRSR" id="PIRSR000615-2"/>
    </source>
</evidence>
<dbReference type="EMBL" id="JASPKZ010010257">
    <property type="protein sequence ID" value="KAJ9574835.1"/>
    <property type="molecule type" value="Genomic_DNA"/>
</dbReference>
<feature type="binding site" evidence="7">
    <location>
        <begin position="198"/>
        <end position="205"/>
    </location>
    <ligand>
        <name>ATP</name>
        <dbReference type="ChEBI" id="CHEBI:30616"/>
    </ligand>
</feature>
<dbReference type="GO" id="GO:0016020">
    <property type="term" value="C:membrane"/>
    <property type="evidence" value="ECO:0007669"/>
    <property type="project" value="UniProtKB-SubCell"/>
</dbReference>
<dbReference type="Pfam" id="PF07679">
    <property type="entry name" value="I-set"/>
    <property type="match status" value="1"/>
</dbReference>
<evidence type="ECO:0000256" key="9">
    <source>
        <dbReference type="SAM" id="Phobius"/>
    </source>
</evidence>
<evidence type="ECO:0000259" key="10">
    <source>
        <dbReference type="PROSITE" id="PS50011"/>
    </source>
</evidence>
<keyword evidence="6" id="KW-0325">Glycoprotein</keyword>
<feature type="non-terminal residue" evidence="12">
    <location>
        <position position="1"/>
    </location>
</feature>
<keyword evidence="2 9" id="KW-0812">Transmembrane</keyword>
<dbReference type="PIRSF" id="PIRSF000615">
    <property type="entry name" value="TyrPK_CSF1-R"/>
    <property type="match status" value="1"/>
</dbReference>
<evidence type="ECO:0000256" key="4">
    <source>
        <dbReference type="ARBA" id="ARBA00023136"/>
    </source>
</evidence>
<dbReference type="Pfam" id="PF07714">
    <property type="entry name" value="PK_Tyr_Ser-Thr"/>
    <property type="match status" value="1"/>
</dbReference>
<dbReference type="SUPFAM" id="SSF56112">
    <property type="entry name" value="Protein kinase-like (PK-like)"/>
    <property type="match status" value="1"/>
</dbReference>
<dbReference type="InterPro" id="IPR013098">
    <property type="entry name" value="Ig_I-set"/>
</dbReference>
<evidence type="ECO:0000256" key="6">
    <source>
        <dbReference type="ARBA" id="ARBA00023180"/>
    </source>
</evidence>
<feature type="domain" description="Protein kinase" evidence="10">
    <location>
        <begin position="191"/>
        <end position="285"/>
    </location>
</feature>
<dbReference type="GO" id="GO:0004714">
    <property type="term" value="F:transmembrane receptor protein tyrosine kinase activity"/>
    <property type="evidence" value="ECO:0007669"/>
    <property type="project" value="UniProtKB-ARBA"/>
</dbReference>
<feature type="region of interest" description="Disordered" evidence="8">
    <location>
        <begin position="136"/>
        <end position="181"/>
    </location>
</feature>
<accession>A0AAD7Z608</accession>
<evidence type="ECO:0000256" key="1">
    <source>
        <dbReference type="ARBA" id="ARBA00004167"/>
    </source>
</evidence>
<dbReference type="Gene3D" id="3.30.200.20">
    <property type="entry name" value="Phosphorylase Kinase, domain 1"/>
    <property type="match status" value="1"/>
</dbReference>
<dbReference type="InterPro" id="IPR050122">
    <property type="entry name" value="RTK"/>
</dbReference>
<comment type="caution">
    <text evidence="12">The sequence shown here is derived from an EMBL/GenBank/DDBJ whole genome shotgun (WGS) entry which is preliminary data.</text>
</comment>
<name>A0AAD7Z608_DIPPU</name>
<dbReference type="InterPro" id="IPR013783">
    <property type="entry name" value="Ig-like_fold"/>
</dbReference>
<dbReference type="SMART" id="SM00408">
    <property type="entry name" value="IGc2"/>
    <property type="match status" value="1"/>
</dbReference>
<dbReference type="InterPro" id="IPR003598">
    <property type="entry name" value="Ig_sub2"/>
</dbReference>
<keyword evidence="4 9" id="KW-0472">Membrane</keyword>
<evidence type="ECO:0000256" key="2">
    <source>
        <dbReference type="ARBA" id="ARBA00022692"/>
    </source>
</evidence>
<feature type="transmembrane region" description="Helical" evidence="9">
    <location>
        <begin position="93"/>
        <end position="113"/>
    </location>
</feature>
<proteinExistence type="predicted"/>
<feature type="domain" description="Ig-like" evidence="11">
    <location>
        <begin position="1"/>
        <end position="67"/>
    </location>
</feature>
<comment type="subcellular location">
    <subcellularLocation>
        <location evidence="1">Membrane</location>
        <topology evidence="1">Single-pass membrane protein</topology>
    </subcellularLocation>
</comment>
<protein>
    <recommendedName>
        <fullName evidence="14">Receptor protein-tyrosine kinase</fullName>
    </recommendedName>
</protein>
<dbReference type="GO" id="GO:0005524">
    <property type="term" value="F:ATP binding"/>
    <property type="evidence" value="ECO:0007669"/>
    <property type="project" value="UniProtKB-KW"/>
</dbReference>
<sequence>MIHCVADGDPKPTINWDRNLNFSGLDRSRFNILENGTLLVHEVHMTDSGKYGCTAGNSGGFKREEVTLIVRSPEGYQPNEDPEGDGSMMTKTFTITLSIAGSYMMLVVGLMIWCRHRRRRRKQAYLNANGAEVTKAENGEAVGENTELKETATREGTGDGADTAQSHSSTQSKRSNKSSSYDRLAFPRQDLKNMVLLGKGEFGEVFLAKASGLNEGEDKDKETVVMVKSLQNTRDDTALHEFKRELDMFHKLQHTNVAKLVGLCREIDPHYMILEYTDWAYISEY</sequence>
<reference evidence="12" key="1">
    <citation type="journal article" date="2023" name="IScience">
        <title>Live-bearing cockroach genome reveals convergent evolutionary mechanisms linked to viviparity in insects and beyond.</title>
        <authorList>
            <person name="Fouks B."/>
            <person name="Harrison M.C."/>
            <person name="Mikhailova A.A."/>
            <person name="Marchal E."/>
            <person name="English S."/>
            <person name="Carruthers M."/>
            <person name="Jennings E.C."/>
            <person name="Chiamaka E.L."/>
            <person name="Frigard R.A."/>
            <person name="Pippel M."/>
            <person name="Attardo G.M."/>
            <person name="Benoit J.B."/>
            <person name="Bornberg-Bauer E."/>
            <person name="Tobe S.S."/>
        </authorList>
    </citation>
    <scope>NUCLEOTIDE SEQUENCE</scope>
    <source>
        <strain evidence="12">Stay&amp;Tobe</strain>
    </source>
</reference>
<dbReference type="PROSITE" id="PS50835">
    <property type="entry name" value="IG_LIKE"/>
    <property type="match status" value="1"/>
</dbReference>
<evidence type="ECO:0000313" key="13">
    <source>
        <dbReference type="Proteomes" id="UP001233999"/>
    </source>
</evidence>
<dbReference type="InterPro" id="IPR001245">
    <property type="entry name" value="Ser-Thr/Tyr_kinase_cat_dom"/>
</dbReference>
<evidence type="ECO:0000256" key="5">
    <source>
        <dbReference type="ARBA" id="ARBA00023157"/>
    </source>
</evidence>
<keyword evidence="7" id="KW-0067">ATP-binding</keyword>
<dbReference type="PANTHER" id="PTHR24416">
    <property type="entry name" value="TYROSINE-PROTEIN KINASE RECEPTOR"/>
    <property type="match status" value="1"/>
</dbReference>
<keyword evidence="3 9" id="KW-1133">Transmembrane helix</keyword>
<dbReference type="Proteomes" id="UP001233999">
    <property type="component" value="Unassembled WGS sequence"/>
</dbReference>
<evidence type="ECO:0000256" key="8">
    <source>
        <dbReference type="SAM" id="MobiDB-lite"/>
    </source>
</evidence>
<dbReference type="Gene3D" id="2.60.40.10">
    <property type="entry name" value="Immunoglobulins"/>
    <property type="match status" value="1"/>
</dbReference>
<evidence type="ECO:0000313" key="12">
    <source>
        <dbReference type="EMBL" id="KAJ9574835.1"/>
    </source>
</evidence>
<keyword evidence="7" id="KW-0547">Nucleotide-binding</keyword>
<evidence type="ECO:0000256" key="3">
    <source>
        <dbReference type="ARBA" id="ARBA00022989"/>
    </source>
</evidence>
<dbReference type="InterPro" id="IPR000719">
    <property type="entry name" value="Prot_kinase_dom"/>
</dbReference>
<dbReference type="SUPFAM" id="SSF48726">
    <property type="entry name" value="Immunoglobulin"/>
    <property type="match status" value="1"/>
</dbReference>
<dbReference type="InterPro" id="IPR011009">
    <property type="entry name" value="Kinase-like_dom_sf"/>
</dbReference>
<evidence type="ECO:0000259" key="11">
    <source>
        <dbReference type="PROSITE" id="PS50835"/>
    </source>
</evidence>
<dbReference type="PANTHER" id="PTHR24416:SF573">
    <property type="entry name" value="INACTIVE TYROSINE-PROTEIN KINASE 7"/>
    <property type="match status" value="1"/>
</dbReference>